<sequence>MKAATCLFVAACLSVAVVKGETRGLLQSFYKYDVCRKDFLNIAATGDTKSPACWKFSRTEDPAERYKAFTAEITSRPFSFYGPRDKILKRLEAYAPPSIDLKTHRASLLQHGFEASTVPSTVKEEVLDLIAFLCCLSKQATDVKWTDEQIKRWESLGLDVQAELAKKVFEPPTPTGPPREFALNSPDKQLILAIILFGLEEATLTLPSGARASLHFIPAKNIFRVLLPKAVEDCSLEDFREGLAKQKEEIQKKLLQQSKQSELEEARKVDFWELKEIFVPAEINNIIEAARKNEVVGFTVSEEKAESIPPPSPPPVPARRKKAPRHVSFGLEEATLTLPSGARASLHFEPTKHTFEVMLPKDLEECSIEDFREGLAKQSEEIQKELLQKSKHSELEEARKVNSWNLKEIFVPTEIKDIVEIAKKNGVVGFTVSGKQECPLPSC</sequence>
<dbReference type="VEuPathDB" id="ToxoDB:EAH_00008060"/>
<keyword evidence="1" id="KW-0732">Signal</keyword>
<accession>U6GEE7</accession>
<feature type="signal peptide" evidence="1">
    <location>
        <begin position="1"/>
        <end position="20"/>
    </location>
</feature>
<dbReference type="OrthoDB" id="10506605at2759"/>
<reference evidence="2" key="2">
    <citation type="submission" date="2013-10" db="EMBL/GenBank/DDBJ databases">
        <authorList>
            <person name="Aslett M."/>
        </authorList>
    </citation>
    <scope>NUCLEOTIDE SEQUENCE</scope>
    <source>
        <strain evidence="2">Houghton</strain>
    </source>
</reference>
<name>U6GEE7_EIMAC</name>
<organism evidence="2 3">
    <name type="scientific">Eimeria acervulina</name>
    <name type="common">Coccidian parasite</name>
    <dbReference type="NCBI Taxonomy" id="5801"/>
    <lineage>
        <taxon>Eukaryota</taxon>
        <taxon>Sar</taxon>
        <taxon>Alveolata</taxon>
        <taxon>Apicomplexa</taxon>
        <taxon>Conoidasida</taxon>
        <taxon>Coccidia</taxon>
        <taxon>Eucoccidiorida</taxon>
        <taxon>Eimeriorina</taxon>
        <taxon>Eimeriidae</taxon>
        <taxon>Eimeria</taxon>
    </lineage>
</organism>
<keyword evidence="3" id="KW-1185">Reference proteome</keyword>
<dbReference type="RefSeq" id="XP_013251161.1">
    <property type="nucleotide sequence ID" value="XM_013395707.1"/>
</dbReference>
<proteinExistence type="predicted"/>
<protein>
    <submittedName>
        <fullName evidence="2">Uncharacterized protein</fullName>
    </submittedName>
</protein>
<evidence type="ECO:0000313" key="2">
    <source>
        <dbReference type="EMBL" id="CDI78621.1"/>
    </source>
</evidence>
<gene>
    <name evidence="2" type="ORF">EAH_00008060</name>
</gene>
<dbReference type="EMBL" id="HG670896">
    <property type="protein sequence ID" value="CDI78621.1"/>
    <property type="molecule type" value="Genomic_DNA"/>
</dbReference>
<dbReference type="GeneID" id="25268876"/>
<feature type="chain" id="PRO_5004669827" evidence="1">
    <location>
        <begin position="21"/>
        <end position="443"/>
    </location>
</feature>
<dbReference type="Proteomes" id="UP000018050">
    <property type="component" value="Unassembled WGS sequence"/>
</dbReference>
<evidence type="ECO:0000313" key="3">
    <source>
        <dbReference type="Proteomes" id="UP000018050"/>
    </source>
</evidence>
<evidence type="ECO:0000256" key="1">
    <source>
        <dbReference type="SAM" id="SignalP"/>
    </source>
</evidence>
<dbReference type="AlphaFoldDB" id="U6GEE7"/>
<reference evidence="2" key="1">
    <citation type="submission" date="2013-10" db="EMBL/GenBank/DDBJ databases">
        <title>Genomic analysis of the causative agents of coccidiosis in chickens.</title>
        <authorList>
            <person name="Reid A.J."/>
            <person name="Blake D."/>
            <person name="Billington K."/>
            <person name="Browne H."/>
            <person name="Dunn M."/>
            <person name="Hung S."/>
            <person name="Kawahara F."/>
            <person name="Miranda-Saavedra D."/>
            <person name="Mourier T."/>
            <person name="Nagra H."/>
            <person name="Otto T.D."/>
            <person name="Rawlings N."/>
            <person name="Sanchez A."/>
            <person name="Sanders M."/>
            <person name="Subramaniam C."/>
            <person name="Tay Y."/>
            <person name="Dear P."/>
            <person name="Doerig C."/>
            <person name="Gruber A."/>
            <person name="Parkinson J."/>
            <person name="Shirley M."/>
            <person name="Wan K.L."/>
            <person name="Berriman M."/>
            <person name="Tomley F."/>
            <person name="Pain A."/>
        </authorList>
    </citation>
    <scope>NUCLEOTIDE SEQUENCE</scope>
    <source>
        <strain evidence="2">Houghton</strain>
    </source>
</reference>